<dbReference type="Pfam" id="PF04005">
    <property type="entry name" value="Hus1"/>
    <property type="match status" value="1"/>
</dbReference>
<dbReference type="GO" id="GO:0000724">
    <property type="term" value="P:double-strand break repair via homologous recombination"/>
    <property type="evidence" value="ECO:0007669"/>
    <property type="project" value="TreeGrafter"/>
</dbReference>
<dbReference type="GO" id="GO:0035861">
    <property type="term" value="C:site of double-strand break"/>
    <property type="evidence" value="ECO:0007669"/>
    <property type="project" value="TreeGrafter"/>
</dbReference>
<dbReference type="GO" id="GO:0031573">
    <property type="term" value="P:mitotic intra-S DNA damage checkpoint signaling"/>
    <property type="evidence" value="ECO:0007669"/>
    <property type="project" value="TreeGrafter"/>
</dbReference>
<keyword evidence="3" id="KW-0539">Nucleus</keyword>
<dbReference type="GO" id="GO:0030896">
    <property type="term" value="C:checkpoint clamp complex"/>
    <property type="evidence" value="ECO:0007669"/>
    <property type="project" value="InterPro"/>
</dbReference>
<dbReference type="GO" id="GO:0000723">
    <property type="term" value="P:telomere maintenance"/>
    <property type="evidence" value="ECO:0007669"/>
    <property type="project" value="TreeGrafter"/>
</dbReference>
<dbReference type="InterPro" id="IPR016580">
    <property type="entry name" value="HUS1"/>
</dbReference>
<evidence type="ECO:0000256" key="4">
    <source>
        <dbReference type="PIRNR" id="PIRNR011312"/>
    </source>
</evidence>
<protein>
    <recommendedName>
        <fullName evidence="4">Checkpoint protein</fullName>
    </recommendedName>
</protein>
<proteinExistence type="inferred from homology"/>
<evidence type="ECO:0000313" key="5">
    <source>
        <dbReference type="EMBL" id="CAD8279489.1"/>
    </source>
</evidence>
<gene>
    <name evidence="5" type="ORF">PLUT1463_LOCUS13808</name>
</gene>
<dbReference type="AlphaFoldDB" id="A0A7R9YPT7"/>
<evidence type="ECO:0000256" key="2">
    <source>
        <dbReference type="ARBA" id="ARBA00005563"/>
    </source>
</evidence>
<dbReference type="PANTHER" id="PTHR12900:SF0">
    <property type="entry name" value="CHECKPOINT PROTEIN"/>
    <property type="match status" value="1"/>
</dbReference>
<comment type="similarity">
    <text evidence="2 4">Belongs to the HUS1 family.</text>
</comment>
<dbReference type="EMBL" id="HBEB01021218">
    <property type="protein sequence ID" value="CAD8279489.1"/>
    <property type="molecule type" value="Transcribed_RNA"/>
</dbReference>
<dbReference type="Gene3D" id="3.70.10.10">
    <property type="match status" value="1"/>
</dbReference>
<dbReference type="PANTHER" id="PTHR12900">
    <property type="entry name" value="MITOTIC AND DNA DAMAGE CHECKPOINT PROTEIN HUS1"/>
    <property type="match status" value="1"/>
</dbReference>
<dbReference type="PIRSF" id="PIRSF011312">
    <property type="entry name" value="Cell_cycle_HUS1"/>
    <property type="match status" value="1"/>
</dbReference>
<accession>A0A7R9YPT7</accession>
<dbReference type="GO" id="GO:0033314">
    <property type="term" value="P:mitotic DNA replication checkpoint signaling"/>
    <property type="evidence" value="ECO:0007669"/>
    <property type="project" value="TreeGrafter"/>
</dbReference>
<dbReference type="InterPro" id="IPR007150">
    <property type="entry name" value="HUS1/Mec3"/>
</dbReference>
<reference evidence="5" key="1">
    <citation type="submission" date="2021-01" db="EMBL/GenBank/DDBJ databases">
        <authorList>
            <person name="Corre E."/>
            <person name="Pelletier E."/>
            <person name="Niang G."/>
            <person name="Scheremetjew M."/>
            <person name="Finn R."/>
            <person name="Kale V."/>
            <person name="Holt S."/>
            <person name="Cochrane G."/>
            <person name="Meng A."/>
            <person name="Brown T."/>
            <person name="Cohen L."/>
        </authorList>
    </citation>
    <scope>NUCLEOTIDE SEQUENCE</scope>
    <source>
        <strain evidence="5">RCC1537</strain>
    </source>
</reference>
<dbReference type="GO" id="GO:0005730">
    <property type="term" value="C:nucleolus"/>
    <property type="evidence" value="ECO:0007669"/>
    <property type="project" value="InterPro"/>
</dbReference>
<organism evidence="5">
    <name type="scientific">Diacronema lutheri</name>
    <name type="common">Unicellular marine alga</name>
    <name type="synonym">Monochrysis lutheri</name>
    <dbReference type="NCBI Taxonomy" id="2081491"/>
    <lineage>
        <taxon>Eukaryota</taxon>
        <taxon>Haptista</taxon>
        <taxon>Haptophyta</taxon>
        <taxon>Pavlovophyceae</taxon>
        <taxon>Pavlovales</taxon>
        <taxon>Pavlovaceae</taxon>
        <taxon>Diacronema</taxon>
    </lineage>
</organism>
<name>A0A7R9YPT7_DIALT</name>
<evidence type="ECO:0000256" key="1">
    <source>
        <dbReference type="ARBA" id="ARBA00004123"/>
    </source>
</evidence>
<dbReference type="GO" id="GO:0044778">
    <property type="term" value="P:meiotic DNA integrity checkpoint signaling"/>
    <property type="evidence" value="ECO:0007669"/>
    <property type="project" value="TreeGrafter"/>
</dbReference>
<sequence length="290" mass="31510">MKFRVRFGNAAQLSRLVQTLGRIGDSCVVHLTADSIAFAIVGDVGDGVQVWADMSRAALFVEHRIESKNENQISFTSAVANLHRALRSTCGDGNAQSVVKLTKKSGIPTFTFEIQQPQSQLKITHDVPIRLIHDAEELTRYYEPPLPDDALASAASVVLPATELRGLRNTVDRMRSFSAHVVLSATNGPDENTLRLQVHKENLMSITTTYSKLGAVAQVSAGARHSADAKVETKKLSKVLHALLSSDVRLASVICCVVPEKTVALKCFLAEGDSQSSIVFYLPVQYLAPD</sequence>
<comment type="subcellular location">
    <subcellularLocation>
        <location evidence="1">Nucleus</location>
    </subcellularLocation>
</comment>
<dbReference type="GO" id="GO:0006289">
    <property type="term" value="P:nucleotide-excision repair"/>
    <property type="evidence" value="ECO:0007669"/>
    <property type="project" value="TreeGrafter"/>
</dbReference>
<evidence type="ECO:0000256" key="3">
    <source>
        <dbReference type="ARBA" id="ARBA00023242"/>
    </source>
</evidence>